<dbReference type="InterPro" id="IPR003851">
    <property type="entry name" value="Znf_Dof"/>
</dbReference>
<dbReference type="EMBL" id="JANQDX010000011">
    <property type="protein sequence ID" value="KAL0916480.1"/>
    <property type="molecule type" value="Genomic_DNA"/>
</dbReference>
<name>A0ABD0UUK6_DENTH</name>
<evidence type="ECO:0000256" key="2">
    <source>
        <dbReference type="ARBA" id="ARBA00022771"/>
    </source>
</evidence>
<dbReference type="PROSITE" id="PS50884">
    <property type="entry name" value="ZF_DOF_2"/>
    <property type="match status" value="1"/>
</dbReference>
<accession>A0ABD0UUK6</accession>
<keyword evidence="13" id="KW-1185">Reference proteome</keyword>
<dbReference type="PROSITE" id="PS01361">
    <property type="entry name" value="ZF_DOF_1"/>
    <property type="match status" value="1"/>
</dbReference>
<keyword evidence="5 8" id="KW-0238">DNA-binding</keyword>
<evidence type="ECO:0000256" key="7">
    <source>
        <dbReference type="ARBA" id="ARBA00023242"/>
    </source>
</evidence>
<sequence length="272" mass="29547">MQDFQSITGQSTGRIFGGVTDGTGGGWDNRRLRAYPSATMAPYPLHPPPPLKCPRCESQNTKFCYYNNYNLSQPRHFCKSCRRYWTKGGVLRNVPVGGGCRKPKRSSISKSRRSSASRSSSDSSGLNPADASAAVPDSVIFPNSSSSNPNPPNPSFDQSLTAAPNREAEIFPDGAGTSFSNLMAVAPSQSIHGFNFVNPPLLSHPDPHQKLEDVTSEDIIHQMVPGRANNSAIDWPPAMDTSLYDLAGATDPTAYWSQNHWVDGDPSLFPNF</sequence>
<feature type="domain" description="Dof-type" evidence="11">
    <location>
        <begin position="51"/>
        <end position="105"/>
    </location>
</feature>
<evidence type="ECO:0000313" key="13">
    <source>
        <dbReference type="Proteomes" id="UP001552299"/>
    </source>
</evidence>
<keyword evidence="3 9" id="KW-0862">Zinc</keyword>
<dbReference type="Proteomes" id="UP001552299">
    <property type="component" value="Unassembled WGS sequence"/>
</dbReference>
<reference evidence="12 13" key="1">
    <citation type="journal article" date="2024" name="Plant Biotechnol. J.">
        <title>Dendrobium thyrsiflorum genome and its molecular insights into genes involved in important horticultural traits.</title>
        <authorList>
            <person name="Chen B."/>
            <person name="Wang J.Y."/>
            <person name="Zheng P.J."/>
            <person name="Li K.L."/>
            <person name="Liang Y.M."/>
            <person name="Chen X.F."/>
            <person name="Zhang C."/>
            <person name="Zhao X."/>
            <person name="He X."/>
            <person name="Zhang G.Q."/>
            <person name="Liu Z.J."/>
            <person name="Xu Q."/>
        </authorList>
    </citation>
    <scope>NUCLEOTIDE SEQUENCE [LARGE SCALE GENOMIC DNA]</scope>
    <source>
        <strain evidence="12">GZMU011</strain>
    </source>
</reference>
<dbReference type="PANTHER" id="PTHR31992">
    <property type="entry name" value="DOF ZINC FINGER PROTEIN DOF1.4-RELATED"/>
    <property type="match status" value="1"/>
</dbReference>
<keyword evidence="4 9" id="KW-0805">Transcription regulation</keyword>
<dbReference type="Pfam" id="PF02701">
    <property type="entry name" value="Zn_ribbon_Dof"/>
    <property type="match status" value="1"/>
</dbReference>
<comment type="function">
    <text evidence="9">Transcription factor that binds specifically to a 5'-AA[AG]G-3' consensus core sequence.</text>
</comment>
<evidence type="ECO:0000256" key="4">
    <source>
        <dbReference type="ARBA" id="ARBA00023015"/>
    </source>
</evidence>
<keyword evidence="6 9" id="KW-0804">Transcription</keyword>
<proteinExistence type="predicted"/>
<dbReference type="GO" id="GO:0008270">
    <property type="term" value="F:zinc ion binding"/>
    <property type="evidence" value="ECO:0007669"/>
    <property type="project" value="UniProtKB-KW"/>
</dbReference>
<evidence type="ECO:0000313" key="12">
    <source>
        <dbReference type="EMBL" id="KAL0916480.1"/>
    </source>
</evidence>
<keyword evidence="7 8" id="KW-0539">Nucleus</keyword>
<dbReference type="GO" id="GO:0003700">
    <property type="term" value="F:DNA-binding transcription factor activity"/>
    <property type="evidence" value="ECO:0007669"/>
    <property type="project" value="UniProtKB-UniRule"/>
</dbReference>
<keyword evidence="1 9" id="KW-0479">Metal-binding</keyword>
<feature type="region of interest" description="Disordered" evidence="10">
    <location>
        <begin position="1"/>
        <end position="23"/>
    </location>
</feature>
<comment type="caution">
    <text evidence="12">The sequence shown here is derived from an EMBL/GenBank/DDBJ whole genome shotgun (WGS) entry which is preliminary data.</text>
</comment>
<evidence type="ECO:0000256" key="9">
    <source>
        <dbReference type="RuleBase" id="RU369094"/>
    </source>
</evidence>
<feature type="compositionally biased region" description="Polar residues" evidence="10">
    <location>
        <begin position="1"/>
        <end position="13"/>
    </location>
</feature>
<protein>
    <recommendedName>
        <fullName evidence="9">Dof zinc finger protein</fullName>
    </recommendedName>
</protein>
<dbReference type="InterPro" id="IPR045174">
    <property type="entry name" value="Dof"/>
</dbReference>
<feature type="compositionally biased region" description="Basic residues" evidence="10">
    <location>
        <begin position="101"/>
        <end position="115"/>
    </location>
</feature>
<organism evidence="12 13">
    <name type="scientific">Dendrobium thyrsiflorum</name>
    <name type="common">Pinecone-like raceme dendrobium</name>
    <name type="synonym">Orchid</name>
    <dbReference type="NCBI Taxonomy" id="117978"/>
    <lineage>
        <taxon>Eukaryota</taxon>
        <taxon>Viridiplantae</taxon>
        <taxon>Streptophyta</taxon>
        <taxon>Embryophyta</taxon>
        <taxon>Tracheophyta</taxon>
        <taxon>Spermatophyta</taxon>
        <taxon>Magnoliopsida</taxon>
        <taxon>Liliopsida</taxon>
        <taxon>Asparagales</taxon>
        <taxon>Orchidaceae</taxon>
        <taxon>Epidendroideae</taxon>
        <taxon>Malaxideae</taxon>
        <taxon>Dendrobiinae</taxon>
        <taxon>Dendrobium</taxon>
    </lineage>
</organism>
<evidence type="ECO:0000256" key="10">
    <source>
        <dbReference type="SAM" id="MobiDB-lite"/>
    </source>
</evidence>
<feature type="region of interest" description="Disordered" evidence="10">
    <location>
        <begin position="95"/>
        <end position="160"/>
    </location>
</feature>
<evidence type="ECO:0000256" key="6">
    <source>
        <dbReference type="ARBA" id="ARBA00023163"/>
    </source>
</evidence>
<dbReference type="GO" id="GO:0005634">
    <property type="term" value="C:nucleus"/>
    <property type="evidence" value="ECO:0007669"/>
    <property type="project" value="UniProtKB-SubCell"/>
</dbReference>
<evidence type="ECO:0000259" key="11">
    <source>
        <dbReference type="PROSITE" id="PS50884"/>
    </source>
</evidence>
<gene>
    <name evidence="12" type="ORF">M5K25_014000</name>
</gene>
<comment type="subcellular location">
    <subcellularLocation>
        <location evidence="8 9">Nucleus</location>
    </subcellularLocation>
</comment>
<keyword evidence="2 8" id="KW-0863">Zinc-finger</keyword>
<dbReference type="AlphaFoldDB" id="A0ABD0UUK6"/>
<evidence type="ECO:0000256" key="1">
    <source>
        <dbReference type="ARBA" id="ARBA00022723"/>
    </source>
</evidence>
<dbReference type="GO" id="GO:0003677">
    <property type="term" value="F:DNA binding"/>
    <property type="evidence" value="ECO:0007669"/>
    <property type="project" value="UniProtKB-UniRule"/>
</dbReference>
<evidence type="ECO:0000256" key="8">
    <source>
        <dbReference type="PROSITE-ProRule" id="PRU00071"/>
    </source>
</evidence>
<evidence type="ECO:0000256" key="5">
    <source>
        <dbReference type="ARBA" id="ARBA00023125"/>
    </source>
</evidence>
<evidence type="ECO:0000256" key="3">
    <source>
        <dbReference type="ARBA" id="ARBA00022833"/>
    </source>
</evidence>